<evidence type="ECO:0000256" key="3">
    <source>
        <dbReference type="ARBA" id="ARBA00023239"/>
    </source>
</evidence>
<comment type="catalytic activity">
    <reaction evidence="5">
        <text>methylglyoxal + H2O = (R)-lactate + H(+)</text>
        <dbReference type="Rhea" id="RHEA:27754"/>
        <dbReference type="ChEBI" id="CHEBI:15377"/>
        <dbReference type="ChEBI" id="CHEBI:15378"/>
        <dbReference type="ChEBI" id="CHEBI:16004"/>
        <dbReference type="ChEBI" id="CHEBI:17158"/>
        <dbReference type="EC" id="4.2.1.130"/>
    </reaction>
</comment>
<dbReference type="CDD" id="cd03141">
    <property type="entry name" value="GATase1_Hsp31_like"/>
    <property type="match status" value="1"/>
</dbReference>
<dbReference type="InterPro" id="IPR029062">
    <property type="entry name" value="Class_I_gatase-like"/>
</dbReference>
<evidence type="ECO:0000313" key="8">
    <source>
        <dbReference type="Proteomes" id="UP000240830"/>
    </source>
</evidence>
<dbReference type="SUPFAM" id="SSF52317">
    <property type="entry name" value="Class I glutamine amidotransferase-like"/>
    <property type="match status" value="1"/>
</dbReference>
<dbReference type="InterPro" id="IPR050325">
    <property type="entry name" value="Prot/Nucl_acid_deglycase"/>
</dbReference>
<dbReference type="EC" id="4.2.1.130" evidence="1"/>
<evidence type="ECO:0000256" key="1">
    <source>
        <dbReference type="ARBA" id="ARBA00013134"/>
    </source>
</evidence>
<dbReference type="Gene3D" id="3.40.50.880">
    <property type="match status" value="1"/>
</dbReference>
<proteinExistence type="inferred from homology"/>
<evidence type="ECO:0000256" key="4">
    <source>
        <dbReference type="ARBA" id="ARBA00038493"/>
    </source>
</evidence>
<feature type="domain" description="DJ-1/PfpI" evidence="6">
    <location>
        <begin position="38"/>
        <end position="233"/>
    </location>
</feature>
<dbReference type="AlphaFoldDB" id="A0A2H9TK20"/>
<protein>
    <recommendedName>
        <fullName evidence="1">D-lactate dehydratase</fullName>
        <ecNumber evidence="1">4.2.1.130</ecNumber>
    </recommendedName>
</protein>
<evidence type="ECO:0000259" key="6">
    <source>
        <dbReference type="Pfam" id="PF01965"/>
    </source>
</evidence>
<sequence length="241" mass="27336">MSHSHSHVLVVLTNTRDLPSTGRDTEDANPRTGFDVKEVAYLYECLTKEHKIELIFASPKGGEAYIDPCSMDASRNDEIVAKFMKDQDAMQKIKNTKKLRDVRSQKFLGAVFPGGAGVLIDLPNESMVNDIVQEIYPRHEGFIAAIGHGLAALLNVKSEKGDLWLRGKRVTCQTLEEEKELKLERALPFMIEDKLKQIGAKFEKATKFQPYVVEDERLITAQNNYSVKEWVTAIKRHCRMN</sequence>
<dbReference type="Proteomes" id="UP000240830">
    <property type="component" value="Unassembled WGS sequence"/>
</dbReference>
<comment type="similarity">
    <text evidence="4">Belongs to the peptidase C56 family. HSP31-like subfamily.</text>
</comment>
<dbReference type="GO" id="GO:0019243">
    <property type="term" value="P:methylglyoxal catabolic process to D-lactate via S-lactoyl-glutathione"/>
    <property type="evidence" value="ECO:0007669"/>
    <property type="project" value="TreeGrafter"/>
</dbReference>
<accession>A0A2H9TK20</accession>
<keyword evidence="3" id="KW-0456">Lyase</keyword>
<dbReference type="OrthoDB" id="543156at2759"/>
<dbReference type="GO" id="GO:0005737">
    <property type="term" value="C:cytoplasm"/>
    <property type="evidence" value="ECO:0007669"/>
    <property type="project" value="TreeGrafter"/>
</dbReference>
<dbReference type="EMBL" id="MTSL01000142">
    <property type="protein sequence ID" value="PJF18107.1"/>
    <property type="molecule type" value="Genomic_DNA"/>
</dbReference>
<dbReference type="InterPro" id="IPR002818">
    <property type="entry name" value="DJ-1/PfpI"/>
</dbReference>
<dbReference type="GO" id="GO:0019172">
    <property type="term" value="F:glyoxalase III activity"/>
    <property type="evidence" value="ECO:0007669"/>
    <property type="project" value="UniProtKB-EC"/>
</dbReference>
<gene>
    <name evidence="7" type="ORF">PSACC_02077</name>
</gene>
<dbReference type="Pfam" id="PF01965">
    <property type="entry name" value="DJ-1_PfpI"/>
    <property type="match status" value="1"/>
</dbReference>
<comment type="caution">
    <text evidence="7">The sequence shown here is derived from an EMBL/GenBank/DDBJ whole genome shotgun (WGS) entry which is preliminary data.</text>
</comment>
<organism evidence="7 8">
    <name type="scientific">Paramicrosporidium saccamoebae</name>
    <dbReference type="NCBI Taxonomy" id="1246581"/>
    <lineage>
        <taxon>Eukaryota</taxon>
        <taxon>Fungi</taxon>
        <taxon>Fungi incertae sedis</taxon>
        <taxon>Cryptomycota</taxon>
        <taxon>Cryptomycota incertae sedis</taxon>
        <taxon>Paramicrosporidium</taxon>
    </lineage>
</organism>
<evidence type="ECO:0000313" key="7">
    <source>
        <dbReference type="EMBL" id="PJF18107.1"/>
    </source>
</evidence>
<evidence type="ECO:0000256" key="5">
    <source>
        <dbReference type="ARBA" id="ARBA00048082"/>
    </source>
</evidence>
<keyword evidence="8" id="KW-1185">Reference proteome</keyword>
<evidence type="ECO:0000256" key="2">
    <source>
        <dbReference type="ARBA" id="ARBA00023016"/>
    </source>
</evidence>
<reference evidence="7 8" key="1">
    <citation type="submission" date="2016-10" db="EMBL/GenBank/DDBJ databases">
        <title>The genome of Paramicrosporidium saccamoebae is the missing link in understanding Cryptomycota and Microsporidia evolution.</title>
        <authorList>
            <person name="Quandt C.A."/>
            <person name="Beaudet D."/>
            <person name="Corsaro D."/>
            <person name="Michel R."/>
            <person name="Corradi N."/>
            <person name="James T."/>
        </authorList>
    </citation>
    <scope>NUCLEOTIDE SEQUENCE [LARGE SCALE GENOMIC DNA]</scope>
    <source>
        <strain evidence="7 8">KSL3</strain>
    </source>
</reference>
<dbReference type="PANTHER" id="PTHR48094:SF11">
    <property type="entry name" value="GLUTATHIONE-INDEPENDENT GLYOXALASE HSP31-RELATED"/>
    <property type="match status" value="1"/>
</dbReference>
<dbReference type="STRING" id="1246581.A0A2H9TK20"/>
<name>A0A2H9TK20_9FUNG</name>
<dbReference type="PANTHER" id="PTHR48094">
    <property type="entry name" value="PROTEIN/NUCLEIC ACID DEGLYCASE DJ-1-RELATED"/>
    <property type="match status" value="1"/>
</dbReference>
<keyword evidence="2" id="KW-0346">Stress response</keyword>